<evidence type="ECO:0000256" key="6">
    <source>
        <dbReference type="ARBA" id="ARBA00023242"/>
    </source>
</evidence>
<dbReference type="GO" id="GO:0005634">
    <property type="term" value="C:nucleus"/>
    <property type="evidence" value="ECO:0000318"/>
    <property type="project" value="GO_Central"/>
</dbReference>
<evidence type="ECO:0000256" key="3">
    <source>
        <dbReference type="ARBA" id="ARBA00022771"/>
    </source>
</evidence>
<keyword evidence="4 7" id="KW-0862">Zinc</keyword>
<reference evidence="11" key="3">
    <citation type="submission" date="2018-08" db="UniProtKB">
        <authorList>
            <consortium name="EnsemblPlants"/>
        </authorList>
    </citation>
    <scope>IDENTIFICATION</scope>
    <source>
        <strain evidence="11">cv. Bd21</strain>
    </source>
</reference>
<proteinExistence type="predicted"/>
<feature type="compositionally biased region" description="Polar residues" evidence="8">
    <location>
        <begin position="307"/>
        <end position="320"/>
    </location>
</feature>
<dbReference type="Pfam" id="PF00642">
    <property type="entry name" value="zf-CCCH"/>
    <property type="match status" value="1"/>
</dbReference>
<evidence type="ECO:0000256" key="2">
    <source>
        <dbReference type="ARBA" id="ARBA00022723"/>
    </source>
</evidence>
<feature type="compositionally biased region" description="Low complexity" evidence="8">
    <location>
        <begin position="321"/>
        <end position="336"/>
    </location>
</feature>
<dbReference type="OrthoDB" id="250836at2759"/>
<dbReference type="GO" id="GO:1900458">
    <property type="term" value="P:negative regulation of brassinosteroid mediated signaling pathway"/>
    <property type="evidence" value="ECO:0007669"/>
    <property type="project" value="EnsemblPlants"/>
</dbReference>
<accession>I1GWT0</accession>
<reference evidence="10" key="2">
    <citation type="submission" date="2017-06" db="EMBL/GenBank/DDBJ databases">
        <title>WGS assembly of Brachypodium distachyon.</title>
        <authorList>
            <consortium name="The International Brachypodium Initiative"/>
            <person name="Lucas S."/>
            <person name="Harmon-Smith M."/>
            <person name="Lail K."/>
            <person name="Tice H."/>
            <person name="Grimwood J."/>
            <person name="Bruce D."/>
            <person name="Barry K."/>
            <person name="Shu S."/>
            <person name="Lindquist E."/>
            <person name="Wang M."/>
            <person name="Pitluck S."/>
            <person name="Vogel J.P."/>
            <person name="Garvin D.F."/>
            <person name="Mockler T.C."/>
            <person name="Schmutz J."/>
            <person name="Rokhsar D."/>
            <person name="Bevan M.W."/>
        </authorList>
    </citation>
    <scope>NUCLEOTIDE SEQUENCE</scope>
    <source>
        <strain evidence="10">Bd21</strain>
    </source>
</reference>
<dbReference type="Gene3D" id="4.10.1000.10">
    <property type="entry name" value="Zinc finger, CCCH-type"/>
    <property type="match status" value="1"/>
</dbReference>
<evidence type="ECO:0000259" key="9">
    <source>
        <dbReference type="PROSITE" id="PS50103"/>
    </source>
</evidence>
<protein>
    <recommendedName>
        <fullName evidence="9">C3H1-type domain-containing protein</fullName>
    </recommendedName>
</protein>
<dbReference type="RefSeq" id="XP_010227435.1">
    <property type="nucleotide sequence ID" value="XM_010229133.3"/>
</dbReference>
<dbReference type="Proteomes" id="UP000008810">
    <property type="component" value="Chromosome 1"/>
</dbReference>
<evidence type="ECO:0000256" key="5">
    <source>
        <dbReference type="ARBA" id="ARBA00023125"/>
    </source>
</evidence>
<name>I1GWT0_BRADI</name>
<dbReference type="HOGENOM" id="CLU_044925_0_0_1"/>
<feature type="region of interest" description="Disordered" evidence="8">
    <location>
        <begin position="27"/>
        <end position="123"/>
    </location>
</feature>
<feature type="compositionally biased region" description="Polar residues" evidence="8">
    <location>
        <begin position="113"/>
        <end position="123"/>
    </location>
</feature>
<dbReference type="PROSITE" id="PS50103">
    <property type="entry name" value="ZF_C3H1"/>
    <property type="match status" value="1"/>
</dbReference>
<gene>
    <name evidence="11" type="primary">LOC100824474</name>
    <name evidence="10" type="ORF">BRADI_1g34507v3</name>
</gene>
<organism evidence="10">
    <name type="scientific">Brachypodium distachyon</name>
    <name type="common">Purple false brome</name>
    <name type="synonym">Trachynia distachya</name>
    <dbReference type="NCBI Taxonomy" id="15368"/>
    <lineage>
        <taxon>Eukaryota</taxon>
        <taxon>Viridiplantae</taxon>
        <taxon>Streptophyta</taxon>
        <taxon>Embryophyta</taxon>
        <taxon>Tracheophyta</taxon>
        <taxon>Spermatophyta</taxon>
        <taxon>Magnoliopsida</taxon>
        <taxon>Liliopsida</taxon>
        <taxon>Poales</taxon>
        <taxon>Poaceae</taxon>
        <taxon>BOP clade</taxon>
        <taxon>Pooideae</taxon>
        <taxon>Stipodae</taxon>
        <taxon>Brachypodieae</taxon>
        <taxon>Brachypodium</taxon>
    </lineage>
</organism>
<dbReference type="AlphaFoldDB" id="I1GWT0"/>
<dbReference type="GeneID" id="100824474"/>
<dbReference type="InterPro" id="IPR036855">
    <property type="entry name" value="Znf_CCCH_sf"/>
</dbReference>
<evidence type="ECO:0000256" key="7">
    <source>
        <dbReference type="PROSITE-ProRule" id="PRU00723"/>
    </source>
</evidence>
<evidence type="ECO:0000313" key="10">
    <source>
        <dbReference type="EMBL" id="KQK17442.1"/>
    </source>
</evidence>
<dbReference type="EnsemblPlants" id="KQK17442">
    <property type="protein sequence ID" value="KQK17442"/>
    <property type="gene ID" value="BRADI_1g34507v3"/>
</dbReference>
<feature type="compositionally biased region" description="Low complexity" evidence="8">
    <location>
        <begin position="98"/>
        <end position="112"/>
    </location>
</feature>
<feature type="compositionally biased region" description="Low complexity" evidence="8">
    <location>
        <begin position="50"/>
        <end position="72"/>
    </location>
</feature>
<dbReference type="GO" id="GO:0043565">
    <property type="term" value="F:sequence-specific DNA binding"/>
    <property type="evidence" value="ECO:0007669"/>
    <property type="project" value="EnsemblPlants"/>
</dbReference>
<feature type="region of interest" description="Disordered" evidence="8">
    <location>
        <begin position="270"/>
        <end position="340"/>
    </location>
</feature>
<reference evidence="10 11" key="1">
    <citation type="journal article" date="2010" name="Nature">
        <title>Genome sequencing and analysis of the model grass Brachypodium distachyon.</title>
        <authorList>
            <consortium name="International Brachypodium Initiative"/>
        </authorList>
    </citation>
    <scope>NUCLEOTIDE SEQUENCE [LARGE SCALE GENOMIC DNA]</scope>
    <source>
        <strain evidence="10">Bd21</strain>
        <strain evidence="11">cv. Bd21</strain>
    </source>
</reference>
<comment type="subcellular location">
    <subcellularLocation>
        <location evidence="1">Nucleus</location>
    </subcellularLocation>
</comment>
<dbReference type="ExpressionAtlas" id="I1GWT0">
    <property type="expression patterns" value="baseline"/>
</dbReference>
<feature type="compositionally biased region" description="Polar residues" evidence="8">
    <location>
        <begin position="270"/>
        <end position="295"/>
    </location>
</feature>
<dbReference type="GO" id="GO:0005737">
    <property type="term" value="C:cytoplasm"/>
    <property type="evidence" value="ECO:0007669"/>
    <property type="project" value="EnsemblPlants"/>
</dbReference>
<dbReference type="GO" id="GO:0061630">
    <property type="term" value="F:ubiquitin protein ligase activity"/>
    <property type="evidence" value="ECO:0000318"/>
    <property type="project" value="GO_Central"/>
</dbReference>
<keyword evidence="2 7" id="KW-0479">Metal-binding</keyword>
<sequence>MNRRQELCRNFQRGSCKYGAQCRFVHASSNQQQQQAAKPNPFGFGTSSRQQQPFGTQSQQQPQPNPFGFGVQAGAAQSRNAPGPAKPFQNKWVRDASAPTKQPEAQPAPQAAHTSCTDPESCKQQISDDFKNETPLWKLTCYAHLRSGPCDIVGDVSYEELRAKAYEEGKRGHPLQSIIEGERNLQNAKLMEFTNLLNNARPSQTPSFPTVGSFPAVKNTSSFGGSQTNGPPVFSSFSQIGAATNFGSGLRTATPGVPTNALFGQSTQPAFGQSTQPAFGQSTQPTFGQSAQSTFGSGGMKFGVPDASQTSRQPFGTLQGSSMSSNSNFPKSPSSSVHQRDIDRQSMELLNGMTARTSAMNQAPVEDNRNENKDDSIWLKEKWAIGEIPLDEPPQRHISHVF</sequence>
<dbReference type="EMBL" id="CM000880">
    <property type="protein sequence ID" value="KQK17442.1"/>
    <property type="molecule type" value="Genomic_DNA"/>
</dbReference>
<evidence type="ECO:0000256" key="1">
    <source>
        <dbReference type="ARBA" id="ARBA00004123"/>
    </source>
</evidence>
<evidence type="ECO:0000256" key="8">
    <source>
        <dbReference type="SAM" id="MobiDB-lite"/>
    </source>
</evidence>
<dbReference type="InterPro" id="IPR051767">
    <property type="entry name" value="Nucleoporin_NUP42"/>
</dbReference>
<dbReference type="GO" id="GO:0008270">
    <property type="term" value="F:zinc ion binding"/>
    <property type="evidence" value="ECO:0007669"/>
    <property type="project" value="UniProtKB-KW"/>
</dbReference>
<dbReference type="KEGG" id="bdi:100824474"/>
<dbReference type="InterPro" id="IPR000571">
    <property type="entry name" value="Znf_CCCH"/>
</dbReference>
<evidence type="ECO:0000256" key="4">
    <source>
        <dbReference type="ARBA" id="ARBA00022833"/>
    </source>
</evidence>
<evidence type="ECO:0000313" key="12">
    <source>
        <dbReference type="Proteomes" id="UP000008810"/>
    </source>
</evidence>
<feature type="domain" description="C3H1-type" evidence="9">
    <location>
        <begin position="2"/>
        <end position="29"/>
    </location>
</feature>
<keyword evidence="3 7" id="KW-0863">Zinc-finger</keyword>
<keyword evidence="5" id="KW-0238">DNA-binding</keyword>
<dbReference type="SMART" id="SM00356">
    <property type="entry name" value="ZnF_C3H1"/>
    <property type="match status" value="1"/>
</dbReference>
<evidence type="ECO:0000313" key="11">
    <source>
        <dbReference type="EnsemblPlants" id="KQK17442"/>
    </source>
</evidence>
<dbReference type="PANTHER" id="PTHR46527">
    <property type="entry name" value="NUCLEOPORIN-LIKE PROTEIN 2"/>
    <property type="match status" value="1"/>
</dbReference>
<feature type="zinc finger region" description="C3H1-type" evidence="7">
    <location>
        <begin position="2"/>
        <end position="29"/>
    </location>
</feature>
<dbReference type="STRING" id="15368.I1GWT0"/>
<keyword evidence="12" id="KW-1185">Reference proteome</keyword>
<dbReference type="GO" id="GO:0016567">
    <property type="term" value="P:protein ubiquitination"/>
    <property type="evidence" value="ECO:0000318"/>
    <property type="project" value="GO_Central"/>
</dbReference>
<dbReference type="Gramene" id="KQK17442">
    <property type="protein sequence ID" value="KQK17442"/>
    <property type="gene ID" value="BRADI_1g34507v3"/>
</dbReference>
<keyword evidence="6" id="KW-0539">Nucleus</keyword>
<dbReference type="SUPFAM" id="SSF90229">
    <property type="entry name" value="CCCH zinc finger"/>
    <property type="match status" value="1"/>
</dbReference>
<dbReference type="PANTHER" id="PTHR46527:SF1">
    <property type="entry name" value="NUCLEOPORIN NUP42"/>
    <property type="match status" value="1"/>
</dbReference>